<keyword evidence="6" id="KW-0812">Transmembrane</keyword>
<sequence length="452" mass="52312">MVVNDHFLFTKLMEYIFILISAVLFIVVVVLLLQKAKAVARKDYDMVVQSKQELEIAYAKAQQFAELQQKEKEELKALLEKERNERQALERTLESTNAYLQAQQEKFEEQKREIERTKAQFNTEFQVLANKILEEKTKKFTDLNQQYLGVILEPLKEKIKSFEEKVEKSYAQESAERNVLKGVVEQLMQQSMQIKNEANNLTRALKGDTKKQGNWGEVILERVLERSGLTKDQEYRLQVALHDEFGRRQQPDAIIDLPDDKQLVVDSKVSLVAYDNYVNAETEEDRLSFLKQHVQSIENHVKELSAKNYHSLYGIHSPDFVLLFMPIESALSVAVMHKPELFSDAWDRRVVIVSPSTLLATLRTIASMWKQERQNRNVLEIAREAGALYDKFVGFLNDMQQIQQHLQKASEKHEEAMKKLTNGPGNVVRRVENLKALGAKANKQIDDKFLDS</sequence>
<comment type="similarity">
    <text evidence="2">Belongs to the RmuC family.</text>
</comment>
<evidence type="ECO:0000256" key="3">
    <source>
        <dbReference type="ARBA" id="ARBA00023054"/>
    </source>
</evidence>
<keyword evidence="4" id="KW-0233">DNA recombination</keyword>
<reference evidence="8" key="1">
    <citation type="journal article" date="2019" name="Int. J. Syst. Evol. Microbiol.">
        <title>The Global Catalogue of Microorganisms (GCM) 10K type strain sequencing project: providing services to taxonomists for standard genome sequencing and annotation.</title>
        <authorList>
            <consortium name="The Broad Institute Genomics Platform"/>
            <consortium name="The Broad Institute Genome Sequencing Center for Infectious Disease"/>
            <person name="Wu L."/>
            <person name="Ma J."/>
        </authorList>
    </citation>
    <scope>NUCLEOTIDE SEQUENCE [LARGE SCALE GENOMIC DNA]</scope>
    <source>
        <strain evidence="8">JCM 17858</strain>
    </source>
</reference>
<protein>
    <submittedName>
        <fullName evidence="7">DNA recombination protein RmuC</fullName>
    </submittedName>
</protein>
<keyword evidence="8" id="KW-1185">Reference proteome</keyword>
<dbReference type="PANTHER" id="PTHR30563">
    <property type="entry name" value="DNA RECOMBINATION PROTEIN RMUC"/>
    <property type="match status" value="1"/>
</dbReference>
<comment type="function">
    <text evidence="1">Involved in DNA recombination.</text>
</comment>
<dbReference type="EMBL" id="BAABGR010000015">
    <property type="protein sequence ID" value="GAA4515458.1"/>
    <property type="molecule type" value="Genomic_DNA"/>
</dbReference>
<organism evidence="7 8">
    <name type="scientific">Sphingobacterium thermophilum</name>
    <dbReference type="NCBI Taxonomy" id="768534"/>
    <lineage>
        <taxon>Bacteria</taxon>
        <taxon>Pseudomonadati</taxon>
        <taxon>Bacteroidota</taxon>
        <taxon>Sphingobacteriia</taxon>
        <taxon>Sphingobacteriales</taxon>
        <taxon>Sphingobacteriaceae</taxon>
        <taxon>Sphingobacterium</taxon>
    </lineage>
</organism>
<comment type="caution">
    <text evidence="7">The sequence shown here is derived from an EMBL/GenBank/DDBJ whole genome shotgun (WGS) entry which is preliminary data.</text>
</comment>
<accession>A0ABP8R196</accession>
<dbReference type="PANTHER" id="PTHR30563:SF0">
    <property type="entry name" value="DNA RECOMBINATION PROTEIN RMUC"/>
    <property type="match status" value="1"/>
</dbReference>
<dbReference type="Proteomes" id="UP001500394">
    <property type="component" value="Unassembled WGS sequence"/>
</dbReference>
<evidence type="ECO:0000256" key="5">
    <source>
        <dbReference type="SAM" id="Coils"/>
    </source>
</evidence>
<keyword evidence="3 5" id="KW-0175">Coiled coil</keyword>
<evidence type="ECO:0000256" key="2">
    <source>
        <dbReference type="ARBA" id="ARBA00009840"/>
    </source>
</evidence>
<dbReference type="Pfam" id="PF02646">
    <property type="entry name" value="RmuC"/>
    <property type="match status" value="1"/>
</dbReference>
<evidence type="ECO:0000256" key="6">
    <source>
        <dbReference type="SAM" id="Phobius"/>
    </source>
</evidence>
<dbReference type="InterPro" id="IPR003798">
    <property type="entry name" value="DNA_recombination_RmuC"/>
</dbReference>
<feature type="transmembrane region" description="Helical" evidence="6">
    <location>
        <begin position="12"/>
        <end position="33"/>
    </location>
</feature>
<evidence type="ECO:0000256" key="1">
    <source>
        <dbReference type="ARBA" id="ARBA00003416"/>
    </source>
</evidence>
<keyword evidence="6" id="KW-1133">Transmembrane helix</keyword>
<proteinExistence type="inferred from homology"/>
<name>A0ABP8R196_9SPHI</name>
<gene>
    <name evidence="7" type="ORF">GCM10023173_13290</name>
</gene>
<evidence type="ECO:0000313" key="8">
    <source>
        <dbReference type="Proteomes" id="UP001500394"/>
    </source>
</evidence>
<evidence type="ECO:0000313" key="7">
    <source>
        <dbReference type="EMBL" id="GAA4515458.1"/>
    </source>
</evidence>
<evidence type="ECO:0000256" key="4">
    <source>
        <dbReference type="ARBA" id="ARBA00023172"/>
    </source>
</evidence>
<feature type="coiled-coil region" evidence="5">
    <location>
        <begin position="61"/>
        <end position="124"/>
    </location>
</feature>
<keyword evidence="6" id="KW-0472">Membrane</keyword>